<name>V9ERV4_PHYNI</name>
<feature type="region of interest" description="Disordered" evidence="1">
    <location>
        <begin position="33"/>
        <end position="67"/>
    </location>
</feature>
<keyword evidence="3" id="KW-1185">Reference proteome</keyword>
<sequence>MVPPNTDNSRYPTGLRPQEHALDALRTHVSKLNDKGTRMCDQYNLPTPREIPHKAPVPRRKTSHTKPISITCAKMKAVQEVRAKIARCNSGYKSQNGTPEEQVHTGT</sequence>
<proteinExistence type="predicted"/>
<evidence type="ECO:0000256" key="1">
    <source>
        <dbReference type="SAM" id="MobiDB-lite"/>
    </source>
</evidence>
<dbReference type="AlphaFoldDB" id="V9ERV4"/>
<reference evidence="2 3" key="1">
    <citation type="submission" date="2013-11" db="EMBL/GenBank/DDBJ databases">
        <title>The Genome Sequence of Phytophthora parasitica P1569.</title>
        <authorList>
            <consortium name="The Broad Institute Genomics Platform"/>
            <person name="Russ C."/>
            <person name="Tyler B."/>
            <person name="Panabieres F."/>
            <person name="Shan W."/>
            <person name="Tripathy S."/>
            <person name="Grunwald N."/>
            <person name="Machado M."/>
            <person name="Johnson C.S."/>
            <person name="Arredondo F."/>
            <person name="Hong C."/>
            <person name="Coffey M."/>
            <person name="Young S.K."/>
            <person name="Zeng Q."/>
            <person name="Gargeya S."/>
            <person name="Fitzgerald M."/>
            <person name="Abouelleil A."/>
            <person name="Alvarado L."/>
            <person name="Chapman S.B."/>
            <person name="Gainer-Dewar J."/>
            <person name="Goldberg J."/>
            <person name="Griggs A."/>
            <person name="Gujja S."/>
            <person name="Hansen M."/>
            <person name="Howarth C."/>
            <person name="Imamovic A."/>
            <person name="Ireland A."/>
            <person name="Larimer J."/>
            <person name="McCowan C."/>
            <person name="Murphy C."/>
            <person name="Pearson M."/>
            <person name="Poon T.W."/>
            <person name="Priest M."/>
            <person name="Roberts A."/>
            <person name="Saif S."/>
            <person name="Shea T."/>
            <person name="Sykes S."/>
            <person name="Wortman J."/>
            <person name="Nusbaum C."/>
            <person name="Birren B."/>
        </authorList>
    </citation>
    <scope>NUCLEOTIDE SEQUENCE [LARGE SCALE GENOMIC DNA]</scope>
    <source>
        <strain evidence="2 3">P1569</strain>
    </source>
</reference>
<accession>V9ERV4</accession>
<comment type="caution">
    <text evidence="2">The sequence shown here is derived from an EMBL/GenBank/DDBJ whole genome shotgun (WGS) entry which is preliminary data.</text>
</comment>
<dbReference type="Proteomes" id="UP000018721">
    <property type="component" value="Unassembled WGS sequence"/>
</dbReference>
<evidence type="ECO:0000313" key="2">
    <source>
        <dbReference type="EMBL" id="ETI41979.1"/>
    </source>
</evidence>
<dbReference type="HOGENOM" id="CLU_2215153_0_0_1"/>
<protein>
    <submittedName>
        <fullName evidence="2">Uncharacterized protein</fullName>
    </submittedName>
</protein>
<dbReference type="EMBL" id="ANIZ01002171">
    <property type="protein sequence ID" value="ETI41979.1"/>
    <property type="molecule type" value="Genomic_DNA"/>
</dbReference>
<gene>
    <name evidence="2" type="ORF">F443_12832</name>
</gene>
<organism evidence="2 3">
    <name type="scientific">Phytophthora nicotianae P1569</name>
    <dbReference type="NCBI Taxonomy" id="1317065"/>
    <lineage>
        <taxon>Eukaryota</taxon>
        <taxon>Sar</taxon>
        <taxon>Stramenopiles</taxon>
        <taxon>Oomycota</taxon>
        <taxon>Peronosporomycetes</taxon>
        <taxon>Peronosporales</taxon>
        <taxon>Peronosporaceae</taxon>
        <taxon>Phytophthora</taxon>
    </lineage>
</organism>
<evidence type="ECO:0000313" key="3">
    <source>
        <dbReference type="Proteomes" id="UP000018721"/>
    </source>
</evidence>